<evidence type="ECO:0000256" key="3">
    <source>
        <dbReference type="ARBA" id="ARBA00022989"/>
    </source>
</evidence>
<dbReference type="GeneTree" id="ENSGT00940000153986"/>
<keyword evidence="9" id="KW-1185">Reference proteome</keyword>
<reference evidence="8" key="3">
    <citation type="submission" date="2025-09" db="UniProtKB">
        <authorList>
            <consortium name="Ensembl"/>
        </authorList>
    </citation>
    <scope>IDENTIFICATION</scope>
    <source>
        <strain evidence="8">breed Abyssinian</strain>
    </source>
</reference>
<feature type="compositionally biased region" description="Gly residues" evidence="6">
    <location>
        <begin position="70"/>
        <end position="90"/>
    </location>
</feature>
<dbReference type="InterPro" id="IPR029723">
    <property type="entry name" value="GPR137"/>
</dbReference>
<keyword evidence="3 7" id="KW-1133">Transmembrane helix</keyword>
<comment type="subcellular location">
    <subcellularLocation>
        <location evidence="1">Lysosome membrane</location>
        <topology evidence="1">Multi-pass membrane protein</topology>
    </subcellularLocation>
</comment>
<feature type="transmembrane region" description="Helical" evidence="7">
    <location>
        <begin position="414"/>
        <end position="436"/>
    </location>
</feature>
<dbReference type="Ensembl" id="ENSFCTT00005030923.1">
    <property type="protein sequence ID" value="ENSFCTP00005020297.1"/>
    <property type="gene ID" value="ENSFCTG00005011020.1"/>
</dbReference>
<feature type="transmembrane region" description="Helical" evidence="7">
    <location>
        <begin position="288"/>
        <end position="312"/>
    </location>
</feature>
<evidence type="ECO:0000256" key="6">
    <source>
        <dbReference type="SAM" id="MobiDB-lite"/>
    </source>
</evidence>
<feature type="transmembrane region" description="Helical" evidence="7">
    <location>
        <begin position="376"/>
        <end position="393"/>
    </location>
</feature>
<dbReference type="PANTHER" id="PTHR15146:SF0">
    <property type="entry name" value="INTEGRAL MEMBRANE PROTEIN GPR137B"/>
    <property type="match status" value="1"/>
</dbReference>
<gene>
    <name evidence="8" type="primary">GPR137B</name>
</gene>
<reference evidence="8 9" key="1">
    <citation type="submission" date="2021-02" db="EMBL/GenBank/DDBJ databases">
        <title>Safari Cat Assemblies.</title>
        <authorList>
            <person name="Bredemeyer K.R."/>
            <person name="Murphy W.J."/>
        </authorList>
    </citation>
    <scope>NUCLEOTIDE SEQUENCE [LARGE SCALE GENOMIC DNA]</scope>
</reference>
<dbReference type="Proteomes" id="UP000823872">
    <property type="component" value="Chromosome D2"/>
</dbReference>
<feature type="transmembrane region" description="Helical" evidence="7">
    <location>
        <begin position="332"/>
        <end position="356"/>
    </location>
</feature>
<evidence type="ECO:0000256" key="7">
    <source>
        <dbReference type="SAM" id="Phobius"/>
    </source>
</evidence>
<feature type="compositionally biased region" description="Low complexity" evidence="6">
    <location>
        <begin position="54"/>
        <end position="69"/>
    </location>
</feature>
<feature type="region of interest" description="Disordered" evidence="6">
    <location>
        <begin position="32"/>
        <end position="136"/>
    </location>
</feature>
<evidence type="ECO:0008006" key="10">
    <source>
        <dbReference type="Google" id="ProtNLM"/>
    </source>
</evidence>
<keyword evidence="5" id="KW-0458">Lysosome</keyword>
<accession>A0ABI7XCT6</accession>
<keyword evidence="4 7" id="KW-0472">Membrane</keyword>
<evidence type="ECO:0000256" key="2">
    <source>
        <dbReference type="ARBA" id="ARBA00022692"/>
    </source>
</evidence>
<organism evidence="8 9">
    <name type="scientific">Felis catus</name>
    <name type="common">Cat</name>
    <name type="synonym">Felis silvestris catus</name>
    <dbReference type="NCBI Taxonomy" id="9685"/>
    <lineage>
        <taxon>Eukaryota</taxon>
        <taxon>Metazoa</taxon>
        <taxon>Chordata</taxon>
        <taxon>Craniata</taxon>
        <taxon>Vertebrata</taxon>
        <taxon>Euteleostomi</taxon>
        <taxon>Mammalia</taxon>
        <taxon>Eutheria</taxon>
        <taxon>Laurasiatheria</taxon>
        <taxon>Carnivora</taxon>
        <taxon>Feliformia</taxon>
        <taxon>Felidae</taxon>
        <taxon>Felinae</taxon>
        <taxon>Felis</taxon>
    </lineage>
</organism>
<proteinExistence type="predicted"/>
<evidence type="ECO:0000313" key="9">
    <source>
        <dbReference type="Proteomes" id="UP000823872"/>
    </source>
</evidence>
<reference evidence="8" key="2">
    <citation type="submission" date="2025-08" db="UniProtKB">
        <authorList>
            <consortium name="Ensembl"/>
        </authorList>
    </citation>
    <scope>IDENTIFICATION</scope>
    <source>
        <strain evidence="8">breed Abyssinian</strain>
    </source>
</reference>
<dbReference type="CDD" id="cd21476">
    <property type="entry name" value="7tm_GPR137B"/>
    <property type="match status" value="1"/>
</dbReference>
<feature type="transmembrane region" description="Helical" evidence="7">
    <location>
        <begin position="256"/>
        <end position="276"/>
    </location>
</feature>
<evidence type="ECO:0000256" key="1">
    <source>
        <dbReference type="ARBA" id="ARBA00004155"/>
    </source>
</evidence>
<feature type="compositionally biased region" description="Low complexity" evidence="6">
    <location>
        <begin position="108"/>
        <end position="120"/>
    </location>
</feature>
<evidence type="ECO:0000256" key="5">
    <source>
        <dbReference type="ARBA" id="ARBA00023228"/>
    </source>
</evidence>
<keyword evidence="2 7" id="KW-0812">Transmembrane</keyword>
<feature type="compositionally biased region" description="Basic residues" evidence="6">
    <location>
        <begin position="166"/>
        <end position="176"/>
    </location>
</feature>
<protein>
    <recommendedName>
        <fullName evidence="10">G protein-coupled receptor 137B</fullName>
    </recommendedName>
</protein>
<evidence type="ECO:0000256" key="4">
    <source>
        <dbReference type="ARBA" id="ARBA00023136"/>
    </source>
</evidence>
<feature type="transmembrane region" description="Helical" evidence="7">
    <location>
        <begin position="467"/>
        <end position="489"/>
    </location>
</feature>
<feature type="region of interest" description="Disordered" evidence="6">
    <location>
        <begin position="160"/>
        <end position="200"/>
    </location>
</feature>
<feature type="compositionally biased region" description="Gly residues" evidence="6">
    <location>
        <begin position="42"/>
        <end position="53"/>
    </location>
</feature>
<sequence>MGRAARTLAGAGQEAVRCWGARRRLWWGRDRRRCGDGARGAASGGGGTGGGAVLGRVARSRGAGQSSGAVSGGGRGGAGDAQCGGRGGATRGERAFGSGPRGGRPRARGAAQGRAGLAGARGRRARRCQSQTKAAPVNHVVPGEEVRLVFFPPVAGLRAERDARRPPRGRRRRRAPMRPERPRPRCSAPGPMEAPPWDPLRNDSLPPTLTPAVPPYVKLGLTIVYTVFYSLLFVFIYVQLWLVLRYRHKRLSYQSVFLFLCLFWASLRTVLFSFYFKDFVAANALSPFVFWLLYCFPVCLQFFTLTLMNLYFTQVIFKAKSKYSPELLKYRLPLYLASLFISLVFLLVNLTCAVLVKTGNWERKVIVSVRVAINDTLFVLCAVSLSICLYKISKMSLANIYLESKGSSVCQVTAIGVTVILLYASRACYNLFILSFSQSKNVHSFDYDWYNVSDQADLKNQLGDAGYVVFGVVLFVWELLPTTLVVYFFRVRNPTKDLTNPGMVPSHGFSPRSYFFDNPRRYDSDDDLAWNIAPQGLQGSFAPDYYDWGQQTNSFLAQVGTFQPDSMLDPDKPSQGQHQ</sequence>
<feature type="transmembrane region" description="Helical" evidence="7">
    <location>
        <begin position="223"/>
        <end position="244"/>
    </location>
</feature>
<evidence type="ECO:0000313" key="8">
    <source>
        <dbReference type="Ensembl" id="ENSFCTP00005020297.1"/>
    </source>
</evidence>
<dbReference type="PANTHER" id="PTHR15146">
    <property type="entry name" value="INTEGRAL MEMBRANE PROTEIN GPR137"/>
    <property type="match status" value="1"/>
</dbReference>
<name>A0ABI7XCT6_FELCA</name>